<accession>A0A9P7QHU5</accession>
<name>A0A9P7QHU5_9HYPO</name>
<proteinExistence type="predicted"/>
<comment type="caution">
    <text evidence="1">The sequence shown here is derived from an EMBL/GenBank/DDBJ whole genome shotgun (WGS) entry which is preliminary data.</text>
</comment>
<evidence type="ECO:0000313" key="1">
    <source>
        <dbReference type="EMBL" id="KAG6294368.1"/>
    </source>
</evidence>
<sequence length="463" mass="52318">MFTLKRFEVVLENLQKARGRLKPSHREDGTSFTRSAVLANSNNTENRCCDDCVCNDDYTACMGRPCYHKICSSYSQGSNDIRRLQWIKKPVIRTYLVVARPPHARSVIVVTDAIVAAAVLNERRGRPVSYGMYKSSSSNLFVTIGNVKSREEGGSTDSPASTAVRAIEVPSIEAGNYTDDDFDLSSIEGDNASASLGSGMSSAYTNEYGRRYAVFRDVQYPFPMDEMEQSRGDMKHAILLMLTENKLFLSSIGDNPQKILGIGTGTGSWTVHTRLDDCELDWIERDVDLVHFRYMVVLLKDITKPLGHAFECLRPGDWVELQDFQPIPLCDDGTMPDDDTVKHALDLTERAFEKFGMRSKLPAELEPYLREAGFENIHCKIFKVPIGPWAKDHLMRVVDLYQRLAVMEILPSMLGRLFHALEMSEAEAEVAIAMARKGLNDPNVHRYFNYYFWYAQKPGSSRE</sequence>
<dbReference type="Proteomes" id="UP000707071">
    <property type="component" value="Unassembled WGS sequence"/>
</dbReference>
<evidence type="ECO:0000313" key="2">
    <source>
        <dbReference type="Proteomes" id="UP000707071"/>
    </source>
</evidence>
<dbReference type="AlphaFoldDB" id="A0A9P7QHU5"/>
<dbReference type="SUPFAM" id="SSF53335">
    <property type="entry name" value="S-adenosyl-L-methionine-dependent methyltransferases"/>
    <property type="match status" value="1"/>
</dbReference>
<protein>
    <recommendedName>
        <fullName evidence="3">Methyltransferase</fullName>
    </recommendedName>
</protein>
<keyword evidence="2" id="KW-1185">Reference proteome</keyword>
<dbReference type="InterPro" id="IPR029063">
    <property type="entry name" value="SAM-dependent_MTases_sf"/>
</dbReference>
<organism evidence="1 2">
    <name type="scientific">Claviceps aff. purpurea</name>
    <dbReference type="NCBI Taxonomy" id="1967640"/>
    <lineage>
        <taxon>Eukaryota</taxon>
        <taxon>Fungi</taxon>
        <taxon>Dikarya</taxon>
        <taxon>Ascomycota</taxon>
        <taxon>Pezizomycotina</taxon>
        <taxon>Sordariomycetes</taxon>
        <taxon>Hypocreomycetidae</taxon>
        <taxon>Hypocreales</taxon>
        <taxon>Clavicipitaceae</taxon>
        <taxon>Claviceps</taxon>
    </lineage>
</organism>
<evidence type="ECO:0008006" key="3">
    <source>
        <dbReference type="Google" id="ProtNLM"/>
    </source>
</evidence>
<reference evidence="1 2" key="1">
    <citation type="journal article" date="2020" name="bioRxiv">
        <title>Whole genome comparisons of ergot fungi reveals the divergence and evolution of species within the genus Claviceps are the result of varying mechanisms driving genome evolution and host range expansion.</title>
        <authorList>
            <person name="Wyka S.A."/>
            <person name="Mondo S.J."/>
            <person name="Liu M."/>
            <person name="Dettman J."/>
            <person name="Nalam V."/>
            <person name="Broders K.D."/>
        </authorList>
    </citation>
    <scope>NUCLEOTIDE SEQUENCE [LARGE SCALE GENOMIC DNA]</scope>
    <source>
        <strain evidence="1 2">Clav52</strain>
    </source>
</reference>
<gene>
    <name evidence="1" type="ORF">E4U09_002655</name>
</gene>
<dbReference type="Gene3D" id="3.40.50.150">
    <property type="entry name" value="Vaccinia Virus protein VP39"/>
    <property type="match status" value="1"/>
</dbReference>
<dbReference type="EMBL" id="SRRH01000221">
    <property type="protein sequence ID" value="KAG6294368.1"/>
    <property type="molecule type" value="Genomic_DNA"/>
</dbReference>